<evidence type="ECO:0000256" key="1">
    <source>
        <dbReference type="SAM" id="Phobius"/>
    </source>
</evidence>
<accession>A0A392N9U2</accession>
<gene>
    <name evidence="2" type="ORF">A2U01_0017428</name>
</gene>
<feature type="non-terminal residue" evidence="2">
    <location>
        <position position="62"/>
    </location>
</feature>
<keyword evidence="1" id="KW-0812">Transmembrane</keyword>
<dbReference type="Proteomes" id="UP000265520">
    <property type="component" value="Unassembled WGS sequence"/>
</dbReference>
<organism evidence="2 3">
    <name type="scientific">Trifolium medium</name>
    <dbReference type="NCBI Taxonomy" id="97028"/>
    <lineage>
        <taxon>Eukaryota</taxon>
        <taxon>Viridiplantae</taxon>
        <taxon>Streptophyta</taxon>
        <taxon>Embryophyta</taxon>
        <taxon>Tracheophyta</taxon>
        <taxon>Spermatophyta</taxon>
        <taxon>Magnoliopsida</taxon>
        <taxon>eudicotyledons</taxon>
        <taxon>Gunneridae</taxon>
        <taxon>Pentapetalae</taxon>
        <taxon>rosids</taxon>
        <taxon>fabids</taxon>
        <taxon>Fabales</taxon>
        <taxon>Fabaceae</taxon>
        <taxon>Papilionoideae</taxon>
        <taxon>50 kb inversion clade</taxon>
        <taxon>NPAAA clade</taxon>
        <taxon>Hologalegina</taxon>
        <taxon>IRL clade</taxon>
        <taxon>Trifolieae</taxon>
        <taxon>Trifolium</taxon>
    </lineage>
</organism>
<dbReference type="AlphaFoldDB" id="A0A392N9U2"/>
<keyword evidence="3" id="KW-1185">Reference proteome</keyword>
<feature type="transmembrane region" description="Helical" evidence="1">
    <location>
        <begin position="20"/>
        <end position="37"/>
    </location>
</feature>
<evidence type="ECO:0000313" key="3">
    <source>
        <dbReference type="Proteomes" id="UP000265520"/>
    </source>
</evidence>
<name>A0A392N9U2_9FABA</name>
<reference evidence="2 3" key="1">
    <citation type="journal article" date="2018" name="Front. Plant Sci.">
        <title>Red Clover (Trifolium pratense) and Zigzag Clover (T. medium) - A Picture of Genomic Similarities and Differences.</title>
        <authorList>
            <person name="Dluhosova J."/>
            <person name="Istvanek J."/>
            <person name="Nedelnik J."/>
            <person name="Repkova J."/>
        </authorList>
    </citation>
    <scope>NUCLEOTIDE SEQUENCE [LARGE SCALE GENOMIC DNA]</scope>
    <source>
        <strain evidence="3">cv. 10/8</strain>
        <tissue evidence="2">Leaf</tissue>
    </source>
</reference>
<sequence length="62" mass="7136">MVLFDQATYDKLFLNMNSLVLLKLLLRNKLLLFMLMYRKASRAAKSRADVPKVASASVKLIY</sequence>
<protein>
    <submittedName>
        <fullName evidence="2">Uncharacterized protein</fullName>
    </submittedName>
</protein>
<proteinExistence type="predicted"/>
<dbReference type="EMBL" id="LXQA010032329">
    <property type="protein sequence ID" value="MCH96442.1"/>
    <property type="molecule type" value="Genomic_DNA"/>
</dbReference>
<keyword evidence="1" id="KW-0472">Membrane</keyword>
<evidence type="ECO:0000313" key="2">
    <source>
        <dbReference type="EMBL" id="MCH96442.1"/>
    </source>
</evidence>
<keyword evidence="1" id="KW-1133">Transmembrane helix</keyword>
<comment type="caution">
    <text evidence="2">The sequence shown here is derived from an EMBL/GenBank/DDBJ whole genome shotgun (WGS) entry which is preliminary data.</text>
</comment>